<reference evidence="1" key="1">
    <citation type="submission" date="2020-05" db="EMBL/GenBank/DDBJ databases">
        <title>Large-scale comparative analyses of tick genomes elucidate their genetic diversity and vector capacities.</title>
        <authorList>
            <person name="Jia N."/>
            <person name="Wang J."/>
            <person name="Shi W."/>
            <person name="Du L."/>
            <person name="Sun Y."/>
            <person name="Zhan W."/>
            <person name="Jiang J."/>
            <person name="Wang Q."/>
            <person name="Zhang B."/>
            <person name="Ji P."/>
            <person name="Sakyi L.B."/>
            <person name="Cui X."/>
            <person name="Yuan T."/>
            <person name="Jiang B."/>
            <person name="Yang W."/>
            <person name="Lam T.T.-Y."/>
            <person name="Chang Q."/>
            <person name="Ding S."/>
            <person name="Wang X."/>
            <person name="Zhu J."/>
            <person name="Ruan X."/>
            <person name="Zhao L."/>
            <person name="Wei J."/>
            <person name="Que T."/>
            <person name="Du C."/>
            <person name="Cheng J."/>
            <person name="Dai P."/>
            <person name="Han X."/>
            <person name="Huang E."/>
            <person name="Gao Y."/>
            <person name="Liu J."/>
            <person name="Shao H."/>
            <person name="Ye R."/>
            <person name="Li L."/>
            <person name="Wei W."/>
            <person name="Wang X."/>
            <person name="Wang C."/>
            <person name="Yang T."/>
            <person name="Huo Q."/>
            <person name="Li W."/>
            <person name="Guo W."/>
            <person name="Chen H."/>
            <person name="Zhou L."/>
            <person name="Ni X."/>
            <person name="Tian J."/>
            <person name="Zhou Y."/>
            <person name="Sheng Y."/>
            <person name="Liu T."/>
            <person name="Pan Y."/>
            <person name="Xia L."/>
            <person name="Li J."/>
            <person name="Zhao F."/>
            <person name="Cao W."/>
        </authorList>
    </citation>
    <scope>NUCLEOTIDE SEQUENCE</scope>
    <source>
        <strain evidence="1">Hyas-2018</strain>
    </source>
</reference>
<dbReference type="EMBL" id="CM023482">
    <property type="protein sequence ID" value="KAH6937595.1"/>
    <property type="molecule type" value="Genomic_DNA"/>
</dbReference>
<accession>A0ACB7SSJ8</accession>
<proteinExistence type="predicted"/>
<comment type="caution">
    <text evidence="1">The sequence shown here is derived from an EMBL/GenBank/DDBJ whole genome shotgun (WGS) entry which is preliminary data.</text>
</comment>
<protein>
    <submittedName>
        <fullName evidence="1">Uncharacterized protein</fullName>
    </submittedName>
</protein>
<evidence type="ECO:0000313" key="1">
    <source>
        <dbReference type="EMBL" id="KAH6937595.1"/>
    </source>
</evidence>
<dbReference type="Proteomes" id="UP000821845">
    <property type="component" value="Chromosome 2"/>
</dbReference>
<keyword evidence="2" id="KW-1185">Reference proteome</keyword>
<gene>
    <name evidence="1" type="ORF">HPB50_001884</name>
</gene>
<sequence>MSERTDENALGRRREDEGRCSAPSLPEEEQQPMKSPPHEGSRRRHHSDGLLSRGEVPIEGIQASKTHYGSHSLNFASRHRQIASSDDDRERRSFPRSSAEEAALSDSTQGAPPGFDDFPPASTQSWANDRGLLASSEPSAEAQAAPSAASSHAPQSGSERTNVSLSPRTVDEAVPFQRVDSPLVSDWARPGVAAHQLLSWTPFVESPGDNEARALHTSRAATVFVSPESAPPESATGVESEWFQTATSTAPTPVVLPPHAALQTRDGQTASSPAPDHQQPSTSSLYSTPLCPAQNPAVPAGQATTGSNLATMSSVTSPGSRPEKGYDAWNGTAVMVTPVVGAKADMSSSAAGSKTDTSTANWSEGKHGQQGKFHTASESAWTRRKLKVRCEVPIEGIQASKTHYGSHYLNVASRHRQIASSDDDRERRSFPRSSAEEAALSDSTQGAPPGFDDFPPASTQSWANDRGLLESSEPSAEAQAAPSAASSHAPQSGSEGTNVALSPRTVDEAVPFQRVDSPLVSDWARPGVAAHQLLSWTPFVESPGDNEARALHTSRAATVFVSPESAPPESATGVESEWFQTATSTAPTPVVLPPHAALQTRDGQTASSPAPDHQQPSTSSLYSTPLGPAQNPAVPAGQAATGSNLATMSSVTSPGSRPEKGYDAWNGTAVMVTPVVGAKADMSSSAAGSKTDTSTANALVKGEARIVLEGVRLVHGCVTWNRSSTTHERTSGPSVTVQRRDRGTQANSANAVPYTCERCGHASAYGGVELATRCRVASGVALLAAETTLTTRSNSGELSQLSSRRCTSRAVDLCYPARQFDALSVCSSALSSIALSRPACLAHPPTD</sequence>
<organism evidence="1 2">
    <name type="scientific">Hyalomma asiaticum</name>
    <name type="common">Tick</name>
    <dbReference type="NCBI Taxonomy" id="266040"/>
    <lineage>
        <taxon>Eukaryota</taxon>
        <taxon>Metazoa</taxon>
        <taxon>Ecdysozoa</taxon>
        <taxon>Arthropoda</taxon>
        <taxon>Chelicerata</taxon>
        <taxon>Arachnida</taxon>
        <taxon>Acari</taxon>
        <taxon>Parasitiformes</taxon>
        <taxon>Ixodida</taxon>
        <taxon>Ixodoidea</taxon>
        <taxon>Ixodidae</taxon>
        <taxon>Hyalomminae</taxon>
        <taxon>Hyalomma</taxon>
    </lineage>
</organism>
<name>A0ACB7SSJ8_HYAAI</name>
<evidence type="ECO:0000313" key="2">
    <source>
        <dbReference type="Proteomes" id="UP000821845"/>
    </source>
</evidence>